<dbReference type="SUPFAM" id="SSF47336">
    <property type="entry name" value="ACP-like"/>
    <property type="match status" value="1"/>
</dbReference>
<dbReference type="HOGENOM" id="CLU_108696_20_1_7"/>
<dbReference type="STRING" id="936155.HFELIS_00060"/>
<evidence type="ECO:0000313" key="1">
    <source>
        <dbReference type="EMBL" id="CBY82091.1"/>
    </source>
</evidence>
<dbReference type="RefSeq" id="WP_013470069.1">
    <property type="nucleotide sequence ID" value="NC_014810.2"/>
</dbReference>
<dbReference type="KEGG" id="hfe:HFELIS_00060"/>
<proteinExistence type="predicted"/>
<accession>E7ABW8</accession>
<dbReference type="Gene3D" id="1.10.1200.10">
    <property type="entry name" value="ACP-like"/>
    <property type="match status" value="1"/>
</dbReference>
<dbReference type="GeneID" id="36134800"/>
<evidence type="ECO:0000313" key="2">
    <source>
        <dbReference type="Proteomes" id="UP000007934"/>
    </source>
</evidence>
<organism evidence="1 2">
    <name type="scientific">Helicobacter felis (strain ATCC 49179 / CCUG 28539 / NCTC 12436 / CS1)</name>
    <dbReference type="NCBI Taxonomy" id="936155"/>
    <lineage>
        <taxon>Bacteria</taxon>
        <taxon>Pseudomonadati</taxon>
        <taxon>Campylobacterota</taxon>
        <taxon>Epsilonproteobacteria</taxon>
        <taxon>Campylobacterales</taxon>
        <taxon>Helicobacteraceae</taxon>
        <taxon>Helicobacter</taxon>
    </lineage>
</organism>
<protein>
    <submittedName>
        <fullName evidence="1">Acyl carrier protein</fullName>
    </submittedName>
</protein>
<reference evidence="1 2" key="1">
    <citation type="journal article" date="2011" name="Genome Biol. Evol.">
        <title>Comparative whole genome sequence analysis of the carcinogenic bacterial model pathogen Helicobacter felis.</title>
        <authorList>
            <person name="Arnold I.C."/>
            <person name="Zigova Z."/>
            <person name="Holden M."/>
            <person name="Lawley T.D."/>
            <person name="Rad R."/>
            <person name="Dougan G."/>
            <person name="Falkow S."/>
            <person name="Bentley S.D."/>
            <person name="Muller A."/>
        </authorList>
    </citation>
    <scope>NUCLEOTIDE SEQUENCE [LARGE SCALE GENOMIC DNA]</scope>
    <source>
        <strain evidence="2">ATCC 49179 / CCUG 28539 / NCTC 12436 / CS1</strain>
    </source>
</reference>
<dbReference type="eggNOG" id="COG0236">
    <property type="taxonomic scope" value="Bacteria"/>
</dbReference>
<dbReference type="EMBL" id="FQ670179">
    <property type="protein sequence ID" value="CBY82091.1"/>
    <property type="molecule type" value="Genomic_DNA"/>
</dbReference>
<dbReference type="AlphaFoldDB" id="E7ABW8"/>
<dbReference type="OrthoDB" id="5326335at2"/>
<dbReference type="Proteomes" id="UP000007934">
    <property type="component" value="Chromosome"/>
</dbReference>
<dbReference type="InterPro" id="IPR036736">
    <property type="entry name" value="ACP-like_sf"/>
</dbReference>
<name>E7ABW8_HELFC</name>
<keyword evidence="2" id="KW-1185">Reference proteome</keyword>
<gene>
    <name evidence="1" type="ordered locus">Hfelis_00060</name>
</gene>
<sequence length="77" mass="8727">MTKYKSCFTAVLEISENEVNGLQYQDVPSWDSVGHMMLIASLEKTFNIKLSMDDVVDFTSFEKGIEILGKYGIKLDN</sequence>